<gene>
    <name evidence="2" type="ORF">CCR82_05705</name>
</gene>
<dbReference type="EMBL" id="NHSF01000036">
    <property type="protein sequence ID" value="MBK5930033.1"/>
    <property type="molecule type" value="Genomic_DNA"/>
</dbReference>
<reference evidence="2" key="2">
    <citation type="journal article" date="2020" name="Microorganisms">
        <title>Osmotic Adaptation and Compatible Solute Biosynthesis of Phototrophic Bacteria as Revealed from Genome Analyses.</title>
        <authorList>
            <person name="Imhoff J.F."/>
            <person name="Rahn T."/>
            <person name="Kunzel S."/>
            <person name="Keller A."/>
            <person name="Neulinger S.C."/>
        </authorList>
    </citation>
    <scope>NUCLEOTIDE SEQUENCE</scope>
    <source>
        <strain evidence="2">DSM 4395</strain>
    </source>
</reference>
<dbReference type="RefSeq" id="WP_201244450.1">
    <property type="nucleotide sequence ID" value="NZ_NHSF01000036.1"/>
</dbReference>
<evidence type="ECO:0000313" key="2">
    <source>
        <dbReference type="EMBL" id="MBK5930033.1"/>
    </source>
</evidence>
<evidence type="ECO:0000259" key="1">
    <source>
        <dbReference type="PROSITE" id="PS50925"/>
    </source>
</evidence>
<protein>
    <recommendedName>
        <fullName evidence="1">BLUF domain-containing protein</fullName>
    </recommendedName>
</protein>
<organism evidence="2 3">
    <name type="scientific">Halochromatium salexigens</name>
    <name type="common">Chromatium salexigens</name>
    <dbReference type="NCBI Taxonomy" id="49447"/>
    <lineage>
        <taxon>Bacteria</taxon>
        <taxon>Pseudomonadati</taxon>
        <taxon>Pseudomonadota</taxon>
        <taxon>Gammaproteobacteria</taxon>
        <taxon>Chromatiales</taxon>
        <taxon>Chromatiaceae</taxon>
        <taxon>Halochromatium</taxon>
    </lineage>
</organism>
<dbReference type="InterPro" id="IPR007024">
    <property type="entry name" value="BLUF_domain"/>
</dbReference>
<dbReference type="Gene3D" id="3.30.70.100">
    <property type="match status" value="1"/>
</dbReference>
<reference evidence="2" key="1">
    <citation type="submission" date="2017-05" db="EMBL/GenBank/DDBJ databases">
        <authorList>
            <person name="Imhoff J.F."/>
            <person name="Rahn T."/>
            <person name="Kuenzel S."/>
            <person name="Neulinger S.C."/>
        </authorList>
    </citation>
    <scope>NUCLEOTIDE SEQUENCE</scope>
    <source>
        <strain evidence="2">DSM 4395</strain>
    </source>
</reference>
<feature type="domain" description="BLUF" evidence="1">
    <location>
        <begin position="3"/>
        <end position="94"/>
    </location>
</feature>
<dbReference type="GO" id="GO:0009882">
    <property type="term" value="F:blue light photoreceptor activity"/>
    <property type="evidence" value="ECO:0007669"/>
    <property type="project" value="InterPro"/>
</dbReference>
<dbReference type="Proteomes" id="UP001296967">
    <property type="component" value="Unassembled WGS sequence"/>
</dbReference>
<dbReference type="PROSITE" id="PS50925">
    <property type="entry name" value="BLUF"/>
    <property type="match status" value="1"/>
</dbReference>
<name>A0AAJ0UEM1_HALSE</name>
<dbReference type="Pfam" id="PF04940">
    <property type="entry name" value="BLUF"/>
    <property type="match status" value="1"/>
</dbReference>
<dbReference type="SMART" id="SM01034">
    <property type="entry name" value="BLUF"/>
    <property type="match status" value="1"/>
</dbReference>
<dbReference type="GO" id="GO:0071949">
    <property type="term" value="F:FAD binding"/>
    <property type="evidence" value="ECO:0007669"/>
    <property type="project" value="InterPro"/>
</dbReference>
<sequence length="141" mass="15948">MPLTRIVYCSELVKNIGSNEISDILDVSRENNAKQAVSGVLLFNSDYFLQCLEGSRAAVNRIYCRICCDQRHHNAQLLAYGEVSQRLFGAWSMAYVPWTEATRTTIAQYSSSTEFNPYQMSSESVIKLLEELGQLLLTSEH</sequence>
<dbReference type="AlphaFoldDB" id="A0AAJ0UEM1"/>
<keyword evidence="3" id="KW-1185">Reference proteome</keyword>
<evidence type="ECO:0000313" key="3">
    <source>
        <dbReference type="Proteomes" id="UP001296967"/>
    </source>
</evidence>
<comment type="caution">
    <text evidence="2">The sequence shown here is derived from an EMBL/GenBank/DDBJ whole genome shotgun (WGS) entry which is preliminary data.</text>
</comment>
<accession>A0AAJ0UEM1</accession>
<dbReference type="SUPFAM" id="SSF54975">
    <property type="entry name" value="Acylphosphatase/BLUF domain-like"/>
    <property type="match status" value="1"/>
</dbReference>
<dbReference type="InterPro" id="IPR036046">
    <property type="entry name" value="Acylphosphatase-like_dom_sf"/>
</dbReference>
<proteinExistence type="predicted"/>